<dbReference type="Proteomes" id="UP001298424">
    <property type="component" value="Unassembled WGS sequence"/>
</dbReference>
<proteinExistence type="predicted"/>
<comment type="caution">
    <text evidence="2">The sequence shown here is derived from an EMBL/GenBank/DDBJ whole genome shotgun (WGS) entry which is preliminary data.</text>
</comment>
<gene>
    <name evidence="2" type="ORF">MB824_04160</name>
</gene>
<dbReference type="EMBL" id="JAKOOW010000017">
    <property type="protein sequence ID" value="MCG6503691.1"/>
    <property type="molecule type" value="Genomic_DNA"/>
</dbReference>
<keyword evidence="1" id="KW-0732">Signal</keyword>
<reference evidence="2 3" key="1">
    <citation type="submission" date="2022-02" db="EMBL/GenBank/DDBJ databases">
        <title>Genome sequence data of Kingella unionensis sp. nov. strain CICC 24913 (CCUG 75125).</title>
        <authorList>
            <person name="Xiao M."/>
        </authorList>
    </citation>
    <scope>NUCLEOTIDE SEQUENCE [LARGE SCALE GENOMIC DNA]</scope>
    <source>
        <strain evidence="2 3">CICC 24913</strain>
    </source>
</reference>
<dbReference type="Pfam" id="PF08816">
    <property type="entry name" value="Ivy"/>
    <property type="match status" value="1"/>
</dbReference>
<evidence type="ECO:0000313" key="2">
    <source>
        <dbReference type="EMBL" id="MCG6503691.1"/>
    </source>
</evidence>
<name>A0ABS9NLL0_9NEIS</name>
<keyword evidence="3" id="KW-1185">Reference proteome</keyword>
<feature type="chain" id="PRO_5047017574" evidence="1">
    <location>
        <begin position="24"/>
        <end position="158"/>
    </location>
</feature>
<dbReference type="RefSeq" id="WP_238746232.1">
    <property type="nucleotide sequence ID" value="NZ_JAKOOW010000017.1"/>
</dbReference>
<protein>
    <submittedName>
        <fullName evidence="2">Inhibitor of vertebrate lysozyme family protein</fullName>
    </submittedName>
</protein>
<organism evidence="2 3">
    <name type="scientific">Kingella pumchi</name>
    <dbReference type="NCBI Taxonomy" id="2779506"/>
    <lineage>
        <taxon>Bacteria</taxon>
        <taxon>Pseudomonadati</taxon>
        <taxon>Pseudomonadota</taxon>
        <taxon>Betaproteobacteria</taxon>
        <taxon>Neisseriales</taxon>
        <taxon>Neisseriaceae</taxon>
        <taxon>Kingella</taxon>
    </lineage>
</organism>
<dbReference type="SUPFAM" id="SSF89872">
    <property type="entry name" value="Inhibitor of vertebrate lysozyme, Ivy"/>
    <property type="match status" value="1"/>
</dbReference>
<dbReference type="InterPro" id="IPR036501">
    <property type="entry name" value="Inhibitor_vert_lysozyme_sf"/>
</dbReference>
<accession>A0ABS9NLL0</accession>
<dbReference type="Gene3D" id="3.40.1420.10">
    <property type="entry name" value="Inhibitor of vertebrate lysozyme"/>
    <property type="match status" value="1"/>
</dbReference>
<evidence type="ECO:0000256" key="1">
    <source>
        <dbReference type="SAM" id="SignalP"/>
    </source>
</evidence>
<feature type="signal peptide" evidence="1">
    <location>
        <begin position="1"/>
        <end position="23"/>
    </location>
</feature>
<sequence>MTRTLKTLAALTLALAVAAPAAAKSAQTGQASQQVSQKDADTYLFDLLKKPAYRKVWRSQIVPHTPKSDRYWIKDADGPTAPKGAVTVDGKRYIATTMCQPHNCISNSIYILLNKQRAVVLHVERNGTQEILATRYYGKPTDAEKAALQKLATDKEEK</sequence>
<evidence type="ECO:0000313" key="3">
    <source>
        <dbReference type="Proteomes" id="UP001298424"/>
    </source>
</evidence>